<feature type="region of interest" description="Disordered" evidence="1">
    <location>
        <begin position="153"/>
        <end position="209"/>
    </location>
</feature>
<dbReference type="KEGG" id="ghi:107946421"/>
<dbReference type="PANTHER" id="PTHR36034">
    <property type="entry name" value="EXPRESSED PROTEIN"/>
    <property type="match status" value="1"/>
</dbReference>
<dbReference type="STRING" id="3635.A0A1U8NB35"/>
<evidence type="ECO:0000313" key="2">
    <source>
        <dbReference type="Proteomes" id="UP000818029"/>
    </source>
</evidence>
<dbReference type="PaxDb" id="3635-A0A1U8NB35"/>
<organism evidence="2 3">
    <name type="scientific">Gossypium hirsutum</name>
    <name type="common">Upland cotton</name>
    <name type="synonym">Gossypium mexicanum</name>
    <dbReference type="NCBI Taxonomy" id="3635"/>
    <lineage>
        <taxon>Eukaryota</taxon>
        <taxon>Viridiplantae</taxon>
        <taxon>Streptophyta</taxon>
        <taxon>Embryophyta</taxon>
        <taxon>Tracheophyta</taxon>
        <taxon>Spermatophyta</taxon>
        <taxon>Magnoliopsida</taxon>
        <taxon>eudicotyledons</taxon>
        <taxon>Gunneridae</taxon>
        <taxon>Pentapetalae</taxon>
        <taxon>rosids</taxon>
        <taxon>malvids</taxon>
        <taxon>Malvales</taxon>
        <taxon>Malvaceae</taxon>
        <taxon>Malvoideae</taxon>
        <taxon>Gossypium</taxon>
    </lineage>
</organism>
<sequence>MNILLLRSNQQGTPESPPVQEDMAESSYVPKSVTSLERLIVQDPFPEYLTVENHGQSNGLLGKNAGAACDKNASVIASHTDISEEDGWIIIPNKDLPDDWDCAPNMRSLRSLDRSFVFPGEQVHVLVCLSACNQETEIITPFKVAEVMSKNGMRKGTEKQNGDMEGETSSVAGGEEVSPNGAVISQNDENLEKEKIDPATDVSDSESFLRMEEQRRQTETLLKRFNNSHFFVRIAEWDEPLWSKKGASQIASDSYESDSQQSIANEAKNITKNISSWTAVIDRGNFDANVSSGVARDTVNCCSLSNGDIVVLLQVNVGVGFFRDPVIEILQFEKYMDRNLSENQDNGVYANHDPCGELLKWLLPVDNTLLSPRALSSHPLGSGIGSPSHRSTLSASSGSQLFSFSNFRSYSMSSLPQNVPPSRGPAKAQSSKLSFDLDEVDHYSSQKILKSQRTRIEDILSFRGVSLERERFSVRCGLEGIHIPGRRWRRKLEIIKPVEIHSYSANCNTDDLLCVLIKNVSPAHIPDIVVYIDAITLVLEEASKGGPPASLPIACIEAGDGHCLPNLALRRGEEHSFILKPASSIWKDLKIYGGKSKSSTLKPRLKTSDKKGSTSNVHKYAIMISCRCNYSKSRLFLKQPTNWRPRVSRDLMISVTCKMSGQYSRPNERITQLPVQVLTLQASNLTREDLTMTVLAPASFTSPPSVVSLNSYPTTPLSPFIGFSDLAGKASSERPNSAVKRFSSMPTVSENQKQNGDARTRFTSSNEQLTTISNFIPTSYWGCTHLWLRSRVPLGCVPAQSTATIKLELLPLIDGIITLDSLRIEVKEKDLADFILVSSFHKMLRFVTGYHQM</sequence>
<reference evidence="2" key="1">
    <citation type="journal article" date="2020" name="Nat. Genet.">
        <title>Genomic diversifications of five Gossypium allopolyploid species and their impact on cotton improvement.</title>
        <authorList>
            <person name="Chen Z.J."/>
            <person name="Sreedasyam A."/>
            <person name="Ando A."/>
            <person name="Song Q."/>
            <person name="De Santiago L.M."/>
            <person name="Hulse-Kemp A.M."/>
            <person name="Ding M."/>
            <person name="Ye W."/>
            <person name="Kirkbride R.C."/>
            <person name="Jenkins J."/>
            <person name="Plott C."/>
            <person name="Lovell J."/>
            <person name="Lin Y.M."/>
            <person name="Vaughn R."/>
            <person name="Liu B."/>
            <person name="Simpson S."/>
            <person name="Scheffler B.E."/>
            <person name="Wen L."/>
            <person name="Saski C.A."/>
            <person name="Grover C.E."/>
            <person name="Hu G."/>
            <person name="Conover J.L."/>
            <person name="Carlson J.W."/>
            <person name="Shu S."/>
            <person name="Boston L.B."/>
            <person name="Williams M."/>
            <person name="Peterson D.G."/>
            <person name="McGee K."/>
            <person name="Jones D.C."/>
            <person name="Wendel J.F."/>
            <person name="Stelly D.M."/>
            <person name="Grimwood J."/>
            <person name="Schmutz J."/>
        </authorList>
    </citation>
    <scope>NUCLEOTIDE SEQUENCE [LARGE SCALE GENOMIC DNA]</scope>
    <source>
        <strain evidence="2">cv. TM-1</strain>
    </source>
</reference>
<dbReference type="RefSeq" id="XP_016736225.2">
    <property type="nucleotide sequence ID" value="XM_016880736.2"/>
</dbReference>
<feature type="region of interest" description="Disordered" evidence="1">
    <location>
        <begin position="1"/>
        <end position="24"/>
    </location>
</feature>
<evidence type="ECO:0000256" key="1">
    <source>
        <dbReference type="SAM" id="MobiDB-lite"/>
    </source>
</evidence>
<accession>A0A1U8NB35</accession>
<dbReference type="Proteomes" id="UP000818029">
    <property type="component" value="Chromosome D12"/>
</dbReference>
<dbReference type="GeneID" id="107946421"/>
<dbReference type="AlphaFoldDB" id="A0A1U8NB35"/>
<name>A0A1U8NB35_GOSHI</name>
<dbReference type="PANTHER" id="PTHR36034:SF2">
    <property type="entry name" value="EXPRESSED PROTEIN"/>
    <property type="match status" value="1"/>
</dbReference>
<proteinExistence type="predicted"/>
<protein>
    <submittedName>
        <fullName evidence="3">Uncharacterized protein isoform X1</fullName>
    </submittedName>
</protein>
<evidence type="ECO:0000313" key="3">
    <source>
        <dbReference type="RefSeq" id="XP_016736225.2"/>
    </source>
</evidence>
<feature type="region of interest" description="Disordered" evidence="1">
    <location>
        <begin position="739"/>
        <end position="759"/>
    </location>
</feature>
<gene>
    <name evidence="3" type="primary">LOC107946421</name>
</gene>
<reference evidence="3" key="2">
    <citation type="submission" date="2025-08" db="UniProtKB">
        <authorList>
            <consortium name="RefSeq"/>
        </authorList>
    </citation>
    <scope>IDENTIFICATION</scope>
</reference>
<feature type="compositionally biased region" description="Polar residues" evidence="1">
    <location>
        <begin position="744"/>
        <end position="759"/>
    </location>
</feature>
<keyword evidence="2" id="KW-1185">Reference proteome</keyword>